<dbReference type="InterPro" id="IPR044862">
    <property type="entry name" value="Pro_4_hyd_alph_FE2OG_OXY"/>
</dbReference>
<dbReference type="PROSITE" id="PS51471">
    <property type="entry name" value="FE2OG_OXY"/>
    <property type="match status" value="1"/>
</dbReference>
<dbReference type="Gene3D" id="2.60.120.620">
    <property type="entry name" value="q2cbj1_9rhob like domain"/>
    <property type="match status" value="1"/>
</dbReference>
<keyword evidence="2" id="KW-0479">Metal-binding</keyword>
<evidence type="ECO:0000256" key="1">
    <source>
        <dbReference type="ARBA" id="ARBA00001961"/>
    </source>
</evidence>
<evidence type="ECO:0000256" key="5">
    <source>
        <dbReference type="ARBA" id="ARBA00022964"/>
    </source>
</evidence>
<dbReference type="SMART" id="SM00702">
    <property type="entry name" value="P4Hc"/>
    <property type="match status" value="1"/>
</dbReference>
<dbReference type="InterPro" id="IPR006620">
    <property type="entry name" value="Pro_4_hyd_alph"/>
</dbReference>
<dbReference type="EMBL" id="JBBHJZ010000003">
    <property type="protein sequence ID" value="MEJ5977942.1"/>
    <property type="molecule type" value="Genomic_DNA"/>
</dbReference>
<evidence type="ECO:0000256" key="6">
    <source>
        <dbReference type="ARBA" id="ARBA00023002"/>
    </source>
</evidence>
<dbReference type="InterPro" id="IPR045054">
    <property type="entry name" value="P4HA-like"/>
</dbReference>
<keyword evidence="8" id="KW-0325">Glycoprotein</keyword>
<evidence type="ECO:0000256" key="4">
    <source>
        <dbReference type="ARBA" id="ARBA00022896"/>
    </source>
</evidence>
<keyword evidence="4" id="KW-0847">Vitamin C</keyword>
<evidence type="ECO:0000256" key="8">
    <source>
        <dbReference type="ARBA" id="ARBA00023180"/>
    </source>
</evidence>
<sequence>MALAAQGSVVPAYRLLEQAMTAGDGLAAGTLAEWRMAGHLVRRDIGLARDLFGRAAELGLREALPMHVALLASGAGGKGRDWAMARELLAKSASSDPQAARQAALLDGMTLTEAGDPAGLPRLEPLNERPFVARAPGFLAAEECRYLTELAQPYLQPSVVVDPVSQRFITDPVRLARSAGFPFVLENPVLHALNRRIAALTQTRYEQGEPLQVLSYRAGEQYKLHSDVLPGPVNQRVLTVLVTLTDDFTGGETEFPDLGIRWRGQVGEALVFANVDERGHPAPTARHAGKPVVAGTKTILSKWIRQAPLDISGPPGRPL</sequence>
<evidence type="ECO:0000259" key="9">
    <source>
        <dbReference type="PROSITE" id="PS51471"/>
    </source>
</evidence>
<dbReference type="SUPFAM" id="SSF81901">
    <property type="entry name" value="HCP-like"/>
    <property type="match status" value="1"/>
</dbReference>
<dbReference type="Gene3D" id="1.25.40.10">
    <property type="entry name" value="Tetratricopeptide repeat domain"/>
    <property type="match status" value="1"/>
</dbReference>
<dbReference type="PANTHER" id="PTHR10869">
    <property type="entry name" value="PROLYL 4-HYDROXYLASE ALPHA SUBUNIT"/>
    <property type="match status" value="1"/>
</dbReference>
<keyword evidence="6" id="KW-0560">Oxidoreductase</keyword>
<feature type="domain" description="Fe2OG dioxygenase" evidence="9">
    <location>
        <begin position="207"/>
        <end position="306"/>
    </location>
</feature>
<organism evidence="10 11">
    <name type="scientific">Novosphingobium anseongense</name>
    <dbReference type="NCBI Taxonomy" id="3133436"/>
    <lineage>
        <taxon>Bacteria</taxon>
        <taxon>Pseudomonadati</taxon>
        <taxon>Pseudomonadota</taxon>
        <taxon>Alphaproteobacteria</taxon>
        <taxon>Sphingomonadales</taxon>
        <taxon>Sphingomonadaceae</taxon>
        <taxon>Novosphingobium</taxon>
    </lineage>
</organism>
<evidence type="ECO:0000313" key="10">
    <source>
        <dbReference type="EMBL" id="MEJ5977942.1"/>
    </source>
</evidence>
<reference evidence="10 11" key="1">
    <citation type="submission" date="2024-03" db="EMBL/GenBank/DDBJ databases">
        <authorList>
            <person name="Jo J.-H."/>
        </authorList>
    </citation>
    <scope>NUCLEOTIDE SEQUENCE [LARGE SCALE GENOMIC DNA]</scope>
    <source>
        <strain evidence="10 11">PS1R-30</strain>
    </source>
</reference>
<comment type="caution">
    <text evidence="10">The sequence shown here is derived from an EMBL/GenBank/DDBJ whole genome shotgun (WGS) entry which is preliminary data.</text>
</comment>
<evidence type="ECO:0000256" key="3">
    <source>
        <dbReference type="ARBA" id="ARBA00022824"/>
    </source>
</evidence>
<evidence type="ECO:0000256" key="7">
    <source>
        <dbReference type="ARBA" id="ARBA00023004"/>
    </source>
</evidence>
<keyword evidence="5" id="KW-0223">Dioxygenase</keyword>
<gene>
    <name evidence="10" type="ORF">WG901_14930</name>
</gene>
<dbReference type="RefSeq" id="WP_339587889.1">
    <property type="nucleotide sequence ID" value="NZ_JBBHJZ010000003.1"/>
</dbReference>
<evidence type="ECO:0000313" key="11">
    <source>
        <dbReference type="Proteomes" id="UP001361239"/>
    </source>
</evidence>
<keyword evidence="3" id="KW-0256">Endoplasmic reticulum</keyword>
<comment type="cofactor">
    <cofactor evidence="1">
        <name>L-ascorbate</name>
        <dbReference type="ChEBI" id="CHEBI:38290"/>
    </cofactor>
</comment>
<evidence type="ECO:0000256" key="2">
    <source>
        <dbReference type="ARBA" id="ARBA00022723"/>
    </source>
</evidence>
<proteinExistence type="predicted"/>
<keyword evidence="11" id="KW-1185">Reference proteome</keyword>
<name>A0ABU8RXY6_9SPHN</name>
<accession>A0ABU8RXY6</accession>
<keyword evidence="7" id="KW-0408">Iron</keyword>
<protein>
    <submittedName>
        <fullName evidence="10">2OG-Fe(II) oxygenase</fullName>
    </submittedName>
</protein>
<dbReference type="InterPro" id="IPR011990">
    <property type="entry name" value="TPR-like_helical_dom_sf"/>
</dbReference>
<dbReference type="PANTHER" id="PTHR10869:SF246">
    <property type="entry name" value="TRANSMEMBRANE PROLYL 4-HYDROXYLASE"/>
    <property type="match status" value="1"/>
</dbReference>
<dbReference type="Pfam" id="PF13640">
    <property type="entry name" value="2OG-FeII_Oxy_3"/>
    <property type="match status" value="1"/>
</dbReference>
<dbReference type="Proteomes" id="UP001361239">
    <property type="component" value="Unassembled WGS sequence"/>
</dbReference>
<dbReference type="InterPro" id="IPR005123">
    <property type="entry name" value="Oxoglu/Fe-dep_dioxygenase_dom"/>
</dbReference>